<feature type="region of interest" description="Disordered" evidence="3">
    <location>
        <begin position="430"/>
        <end position="451"/>
    </location>
</feature>
<dbReference type="Pfam" id="PF00041">
    <property type="entry name" value="fn3"/>
    <property type="match status" value="1"/>
</dbReference>
<evidence type="ECO:0000256" key="3">
    <source>
        <dbReference type="SAM" id="MobiDB-lite"/>
    </source>
</evidence>
<evidence type="ECO:0000313" key="6">
    <source>
        <dbReference type="EMBL" id="EPQ07234.1"/>
    </source>
</evidence>
<dbReference type="GO" id="GO:0005178">
    <property type="term" value="F:integrin binding"/>
    <property type="evidence" value="ECO:0007669"/>
    <property type="project" value="TreeGrafter"/>
</dbReference>
<dbReference type="GO" id="GO:0007044">
    <property type="term" value="P:cell-substrate junction assembly"/>
    <property type="evidence" value="ECO:0007669"/>
    <property type="project" value="TreeGrafter"/>
</dbReference>
<dbReference type="PANTHER" id="PTHR46708">
    <property type="entry name" value="TENASCIN"/>
    <property type="match status" value="1"/>
</dbReference>
<comment type="subcellular location">
    <subcellularLocation>
        <location evidence="1">Secreted</location>
        <location evidence="1">Extracellular space</location>
    </subcellularLocation>
</comment>
<evidence type="ECO:0000259" key="4">
    <source>
        <dbReference type="PROSITE" id="PS50234"/>
    </source>
</evidence>
<accession>S7MS11</accession>
<gene>
    <name evidence="6" type="ORF">D623_10011390</name>
</gene>
<dbReference type="Gene3D" id="3.40.50.410">
    <property type="entry name" value="von Willebrand factor, type A domain"/>
    <property type="match status" value="1"/>
</dbReference>
<dbReference type="eggNOG" id="KOG3544">
    <property type="taxonomic scope" value="Eukaryota"/>
</dbReference>
<dbReference type="CDD" id="cd00063">
    <property type="entry name" value="FN3"/>
    <property type="match status" value="2"/>
</dbReference>
<dbReference type="PROSITE" id="PS50853">
    <property type="entry name" value="FN3"/>
    <property type="match status" value="2"/>
</dbReference>
<feature type="domain" description="VWFA" evidence="4">
    <location>
        <begin position="183"/>
        <end position="362"/>
    </location>
</feature>
<dbReference type="InterPro" id="IPR036465">
    <property type="entry name" value="vWFA_dom_sf"/>
</dbReference>
<dbReference type="GO" id="GO:0005576">
    <property type="term" value="C:extracellular region"/>
    <property type="evidence" value="ECO:0007669"/>
    <property type="project" value="UniProtKB-SubCell"/>
</dbReference>
<dbReference type="InterPro" id="IPR050991">
    <property type="entry name" value="ECM_Regulatory_Proteins"/>
</dbReference>
<dbReference type="SMART" id="SM00060">
    <property type="entry name" value="FN3"/>
    <property type="match status" value="2"/>
</dbReference>
<reference evidence="6 7" key="1">
    <citation type="journal article" date="2013" name="Nat. Commun.">
        <title>Genome analysis reveals insights into physiology and longevity of the Brandt's bat Myotis brandtii.</title>
        <authorList>
            <person name="Seim I."/>
            <person name="Fang X."/>
            <person name="Xiong Z."/>
            <person name="Lobanov A.V."/>
            <person name="Huang Z."/>
            <person name="Ma S."/>
            <person name="Feng Y."/>
            <person name="Turanov A.A."/>
            <person name="Zhu Y."/>
            <person name="Lenz T.L."/>
            <person name="Gerashchenko M.V."/>
            <person name="Fan D."/>
            <person name="Hee Yim S."/>
            <person name="Yao X."/>
            <person name="Jordan D."/>
            <person name="Xiong Y."/>
            <person name="Ma Y."/>
            <person name="Lyapunov A.N."/>
            <person name="Chen G."/>
            <person name="Kulakova O.I."/>
            <person name="Sun Y."/>
            <person name="Lee S.G."/>
            <person name="Bronson R.T."/>
            <person name="Moskalev A.A."/>
            <person name="Sunyaev S.R."/>
            <person name="Zhang G."/>
            <person name="Krogh A."/>
            <person name="Wang J."/>
            <person name="Gladyshev V.N."/>
        </authorList>
    </citation>
    <scope>NUCLEOTIDE SEQUENCE [LARGE SCALE GENOMIC DNA]</scope>
</reference>
<dbReference type="InterPro" id="IPR036116">
    <property type="entry name" value="FN3_sf"/>
</dbReference>
<evidence type="ECO:0000259" key="5">
    <source>
        <dbReference type="PROSITE" id="PS50853"/>
    </source>
</evidence>
<dbReference type="AlphaFoldDB" id="S7MS11"/>
<dbReference type="PROSITE" id="PS50234">
    <property type="entry name" value="VWFA"/>
    <property type="match status" value="1"/>
</dbReference>
<protein>
    <submittedName>
        <fullName evidence="6">Collagen alpha-1(VII) chain</fullName>
    </submittedName>
</protein>
<feature type="region of interest" description="Disordered" evidence="3">
    <location>
        <begin position="472"/>
        <end position="499"/>
    </location>
</feature>
<dbReference type="SUPFAM" id="SSF53300">
    <property type="entry name" value="vWA-like"/>
    <property type="match status" value="1"/>
</dbReference>
<sequence>MDITGLRPGTSYRVSVSALRGREEGPASVTIARTGGQDQSRVLGPELSGYELDGLEPGTRYHVWLSVLWPSGEGPPTEVTAQTESLRVPGTELRVVDTSVDSVTLAWSPVPGASSYILAWRPLGGREVPGASQTLPSTSSSQRVTGLEPGIAYVFSLTPVQEGVQGPPASVTQSPACPRGLMDVVFLVHTTRDSAHRSAAVKAALERLVSALGPLGPQAVQVGLLSYSHRASPLFPLNGSHDLGVVLQRIRDIPYLDPSGNNLGAAVASAQRYLLAPDAAGRRGQAPGVMVLLVDEPLRGDIFHSIREAQAAGLQVMALGLAGADLEQLRRLAAGTGPVQTFFAVDDGPSLDRANCLALRRPCVRSHSPARCNVRREKWGPEALWEPKGSRALLAWLFRETPAPRATLGAGAPSASLAELDPRVTRGHLERRATLGGPAPQDLSAPEEETDRQACLALSDLKENLDPWGRLDRGSPVLRGFPESRDPSDGSTHVVTPVPLDTLPSQGLCPPKCLIPTVSPVLYPDDSL</sequence>
<organism evidence="6 7">
    <name type="scientific">Myotis brandtii</name>
    <name type="common">Brandt's bat</name>
    <dbReference type="NCBI Taxonomy" id="109478"/>
    <lineage>
        <taxon>Eukaryota</taxon>
        <taxon>Metazoa</taxon>
        <taxon>Chordata</taxon>
        <taxon>Craniata</taxon>
        <taxon>Vertebrata</taxon>
        <taxon>Euteleostomi</taxon>
        <taxon>Mammalia</taxon>
        <taxon>Eutheria</taxon>
        <taxon>Laurasiatheria</taxon>
        <taxon>Chiroptera</taxon>
        <taxon>Yangochiroptera</taxon>
        <taxon>Vespertilionidae</taxon>
        <taxon>Myotis</taxon>
    </lineage>
</organism>
<dbReference type="InterPro" id="IPR002035">
    <property type="entry name" value="VWF_A"/>
</dbReference>
<dbReference type="GO" id="GO:0043394">
    <property type="term" value="F:proteoglycan binding"/>
    <property type="evidence" value="ECO:0007669"/>
    <property type="project" value="TreeGrafter"/>
</dbReference>
<dbReference type="GO" id="GO:0005201">
    <property type="term" value="F:extracellular matrix structural constituent"/>
    <property type="evidence" value="ECO:0007669"/>
    <property type="project" value="TreeGrafter"/>
</dbReference>
<keyword evidence="2" id="KW-0677">Repeat</keyword>
<evidence type="ECO:0000256" key="1">
    <source>
        <dbReference type="ARBA" id="ARBA00004239"/>
    </source>
</evidence>
<dbReference type="Pfam" id="PF00092">
    <property type="entry name" value="VWA"/>
    <property type="match status" value="1"/>
</dbReference>
<dbReference type="EMBL" id="KE162175">
    <property type="protein sequence ID" value="EPQ07234.1"/>
    <property type="molecule type" value="Genomic_DNA"/>
</dbReference>
<dbReference type="SUPFAM" id="SSF49265">
    <property type="entry name" value="Fibronectin type III"/>
    <property type="match status" value="3"/>
</dbReference>
<dbReference type="GO" id="GO:0007160">
    <property type="term" value="P:cell-matrix adhesion"/>
    <property type="evidence" value="ECO:0007669"/>
    <property type="project" value="TreeGrafter"/>
</dbReference>
<feature type="domain" description="Fibronectin type-III" evidence="5">
    <location>
        <begin position="89"/>
        <end position="180"/>
    </location>
</feature>
<keyword evidence="6" id="KW-0176">Collagen</keyword>
<dbReference type="Gene3D" id="2.60.40.10">
    <property type="entry name" value="Immunoglobulins"/>
    <property type="match status" value="3"/>
</dbReference>
<dbReference type="FunFam" id="3.40.50.410:FF:000072">
    <property type="entry name" value="collagen alpha-1(VII) chain"/>
    <property type="match status" value="1"/>
</dbReference>
<dbReference type="InterPro" id="IPR013783">
    <property type="entry name" value="Ig-like_fold"/>
</dbReference>
<dbReference type="PANTHER" id="PTHR46708:SF7">
    <property type="entry name" value="FIBRONECTIN TYPE-III DOMAIN-CONTAINING PROTEIN"/>
    <property type="match status" value="1"/>
</dbReference>
<evidence type="ECO:0000256" key="2">
    <source>
        <dbReference type="ARBA" id="ARBA00022737"/>
    </source>
</evidence>
<dbReference type="InterPro" id="IPR003961">
    <property type="entry name" value="FN3_dom"/>
</dbReference>
<name>S7MS11_MYOBR</name>
<evidence type="ECO:0000313" key="7">
    <source>
        <dbReference type="Proteomes" id="UP000052978"/>
    </source>
</evidence>
<dbReference type="GO" id="GO:0007507">
    <property type="term" value="P:heart development"/>
    <property type="evidence" value="ECO:0007669"/>
    <property type="project" value="TreeGrafter"/>
</dbReference>
<dbReference type="Proteomes" id="UP000052978">
    <property type="component" value="Unassembled WGS sequence"/>
</dbReference>
<feature type="domain" description="Fibronectin type-III" evidence="5">
    <location>
        <begin position="1"/>
        <end position="38"/>
    </location>
</feature>
<dbReference type="FunFam" id="2.60.40.10:FF:001646">
    <property type="entry name" value="Collagen, type VII, alpha 1"/>
    <property type="match status" value="1"/>
</dbReference>
<proteinExistence type="predicted"/>
<keyword evidence="7" id="KW-1185">Reference proteome</keyword>
<dbReference type="CDD" id="cd01450">
    <property type="entry name" value="vWFA_subfamily_ECM"/>
    <property type="match status" value="1"/>
</dbReference>
<dbReference type="GO" id="GO:0005581">
    <property type="term" value="C:collagen trimer"/>
    <property type="evidence" value="ECO:0007669"/>
    <property type="project" value="UniProtKB-KW"/>
</dbReference>
<dbReference type="GO" id="GO:0007399">
    <property type="term" value="P:nervous system development"/>
    <property type="evidence" value="ECO:0007669"/>
    <property type="project" value="TreeGrafter"/>
</dbReference>
<dbReference type="SMART" id="SM00327">
    <property type="entry name" value="VWA"/>
    <property type="match status" value="1"/>
</dbReference>